<accession>A0AAE0EU56</accession>
<protein>
    <submittedName>
        <fullName evidence="2">Uncharacterized protein</fullName>
    </submittedName>
</protein>
<dbReference type="AlphaFoldDB" id="A0AAE0EU56"/>
<feature type="region of interest" description="Disordered" evidence="1">
    <location>
        <begin position="1"/>
        <end position="41"/>
    </location>
</feature>
<dbReference type="EMBL" id="LGRX02034054">
    <property type="protein sequence ID" value="KAK3239005.1"/>
    <property type="molecule type" value="Genomic_DNA"/>
</dbReference>
<gene>
    <name evidence="2" type="ORF">CYMTET_51044</name>
</gene>
<organism evidence="2 3">
    <name type="scientific">Cymbomonas tetramitiformis</name>
    <dbReference type="NCBI Taxonomy" id="36881"/>
    <lineage>
        <taxon>Eukaryota</taxon>
        <taxon>Viridiplantae</taxon>
        <taxon>Chlorophyta</taxon>
        <taxon>Pyramimonadophyceae</taxon>
        <taxon>Pyramimonadales</taxon>
        <taxon>Pyramimonadaceae</taxon>
        <taxon>Cymbomonas</taxon>
    </lineage>
</organism>
<dbReference type="Proteomes" id="UP001190700">
    <property type="component" value="Unassembled WGS sequence"/>
</dbReference>
<evidence type="ECO:0000313" key="2">
    <source>
        <dbReference type="EMBL" id="KAK3239005.1"/>
    </source>
</evidence>
<evidence type="ECO:0000256" key="1">
    <source>
        <dbReference type="SAM" id="MobiDB-lite"/>
    </source>
</evidence>
<sequence length="314" mass="36323">MEDQEEENLQFTSPGKDGREVYEDSDPENEIDELPTRKRTRTHERKEWVALLSASSWDSCIQKITARIERRDKKDDRDEEEGAAPKVGWNLGWWFNMGRTAQQWGFAKKKDGTSAFSLKHPFFKNRGVYLDDPLVSKSNPYWKKEIFMLVGELLKCIDANYHGVHGDWCLYVSCMMSDMCEVGRHTDKHDVSHQYNIFLGRFENAVYEVESPYNDEVKCFFDTHKVFKSDASTKAAAEGDVVRAHLWKNVAWNDVGLGVRMLHEIRELVPLEEMDRCRKKHAVRGEEAGNALSQMQAAPCFAASGRWFRGISER</sequence>
<feature type="compositionally biased region" description="Acidic residues" evidence="1">
    <location>
        <begin position="23"/>
        <end position="33"/>
    </location>
</feature>
<keyword evidence="3" id="KW-1185">Reference proteome</keyword>
<proteinExistence type="predicted"/>
<comment type="caution">
    <text evidence="2">The sequence shown here is derived from an EMBL/GenBank/DDBJ whole genome shotgun (WGS) entry which is preliminary data.</text>
</comment>
<evidence type="ECO:0000313" key="3">
    <source>
        <dbReference type="Proteomes" id="UP001190700"/>
    </source>
</evidence>
<reference evidence="2 3" key="1">
    <citation type="journal article" date="2015" name="Genome Biol. Evol.">
        <title>Comparative Genomics of a Bacterivorous Green Alga Reveals Evolutionary Causalities and Consequences of Phago-Mixotrophic Mode of Nutrition.</title>
        <authorList>
            <person name="Burns J.A."/>
            <person name="Paasch A."/>
            <person name="Narechania A."/>
            <person name="Kim E."/>
        </authorList>
    </citation>
    <scope>NUCLEOTIDE SEQUENCE [LARGE SCALE GENOMIC DNA]</scope>
    <source>
        <strain evidence="2 3">PLY_AMNH</strain>
    </source>
</reference>
<name>A0AAE0EU56_9CHLO</name>